<dbReference type="FunFam" id="3.40.50.300:FF:000893">
    <property type="entry name" value="Interferon-induced with helicase C domain 1"/>
    <property type="match status" value="1"/>
</dbReference>
<dbReference type="InterPro" id="IPR001650">
    <property type="entry name" value="Helicase_C-like"/>
</dbReference>
<keyword evidence="18" id="KW-0051">Antiviral defense</keyword>
<dbReference type="InterPro" id="IPR027417">
    <property type="entry name" value="P-loop_NTPase"/>
</dbReference>
<dbReference type="Pfam" id="PF18119">
    <property type="entry name" value="RIG-I_C"/>
    <property type="match status" value="1"/>
</dbReference>
<dbReference type="PROSITE" id="PS51194">
    <property type="entry name" value="HELICASE_CTER"/>
    <property type="match status" value="1"/>
</dbReference>
<dbReference type="PANTHER" id="PTHR14074:SF14">
    <property type="entry name" value="INTERFERON-INDUCED HELICASE C DOMAIN-CONTAINING PROTEIN 1"/>
    <property type="match status" value="1"/>
</dbReference>
<dbReference type="SMART" id="SM00487">
    <property type="entry name" value="DEXDc"/>
    <property type="match status" value="1"/>
</dbReference>
<dbReference type="GO" id="GO:0003724">
    <property type="term" value="F:RNA helicase activity"/>
    <property type="evidence" value="ECO:0007669"/>
    <property type="project" value="UniProtKB-EC"/>
</dbReference>
<evidence type="ECO:0000256" key="8">
    <source>
        <dbReference type="ARBA" id="ARBA00022723"/>
    </source>
</evidence>
<comment type="subcellular location">
    <subcellularLocation>
        <location evidence="1">Cytoplasm</location>
    </subcellularLocation>
</comment>
<dbReference type="InterPro" id="IPR011029">
    <property type="entry name" value="DEATH-like_dom_sf"/>
</dbReference>
<dbReference type="OrthoDB" id="416741at2759"/>
<dbReference type="EC" id="3.6.4.13" evidence="3"/>
<dbReference type="SMART" id="SM00490">
    <property type="entry name" value="HELICc"/>
    <property type="match status" value="1"/>
</dbReference>
<keyword evidence="16" id="KW-0391">Immunity</keyword>
<evidence type="ECO:0000313" key="25">
    <source>
        <dbReference type="Proteomes" id="UP000327468"/>
    </source>
</evidence>
<name>A0A5N5PDS6_PANHP</name>
<evidence type="ECO:0000256" key="7">
    <source>
        <dbReference type="ARBA" id="ARBA00022588"/>
    </source>
</evidence>
<dbReference type="GO" id="GO:0005524">
    <property type="term" value="F:ATP binding"/>
    <property type="evidence" value="ECO:0007669"/>
    <property type="project" value="UniProtKB-KW"/>
</dbReference>
<dbReference type="SUPFAM" id="SSF52540">
    <property type="entry name" value="P-loop containing nucleoside triphosphate hydrolases"/>
    <property type="match status" value="1"/>
</dbReference>
<evidence type="ECO:0000256" key="10">
    <source>
        <dbReference type="ARBA" id="ARBA00022741"/>
    </source>
</evidence>
<dbReference type="AlphaFoldDB" id="A0A5N5PDS6"/>
<evidence type="ECO:0000256" key="4">
    <source>
        <dbReference type="ARBA" id="ARBA00022490"/>
    </source>
</evidence>
<keyword evidence="5" id="KW-1017">Isopeptide bond</keyword>
<dbReference type="InterPro" id="IPR041204">
    <property type="entry name" value="RIG-I-like_C"/>
</dbReference>
<dbReference type="Pfam" id="PF16739">
    <property type="entry name" value="CARD_2"/>
    <property type="match status" value="2"/>
</dbReference>
<accession>A0A5N5PDS6</accession>
<dbReference type="Gene3D" id="1.20.1320.30">
    <property type="match status" value="1"/>
</dbReference>
<evidence type="ECO:0000256" key="5">
    <source>
        <dbReference type="ARBA" id="ARBA00022499"/>
    </source>
</evidence>
<comment type="catalytic activity">
    <reaction evidence="19">
        <text>ATP + H2O = ADP + phosphate + H(+)</text>
        <dbReference type="Rhea" id="RHEA:13065"/>
        <dbReference type="ChEBI" id="CHEBI:15377"/>
        <dbReference type="ChEBI" id="CHEBI:15378"/>
        <dbReference type="ChEBI" id="CHEBI:30616"/>
        <dbReference type="ChEBI" id="CHEBI:43474"/>
        <dbReference type="ChEBI" id="CHEBI:456216"/>
        <dbReference type="EC" id="3.6.4.13"/>
    </reaction>
    <physiologicalReaction direction="left-to-right" evidence="19">
        <dbReference type="Rhea" id="RHEA:13066"/>
    </physiologicalReaction>
</comment>
<keyword evidence="17" id="KW-0694">RNA-binding</keyword>
<evidence type="ECO:0000259" key="23">
    <source>
        <dbReference type="PROSITE" id="PS51789"/>
    </source>
</evidence>
<keyword evidence="11" id="KW-0378">Hydrolase</keyword>
<evidence type="ECO:0000256" key="20">
    <source>
        <dbReference type="SAM" id="MobiDB-lite"/>
    </source>
</evidence>
<dbReference type="GO" id="GO:0008270">
    <property type="term" value="F:zinc ion binding"/>
    <property type="evidence" value="ECO:0007669"/>
    <property type="project" value="TreeGrafter"/>
</dbReference>
<dbReference type="InterPro" id="IPR014001">
    <property type="entry name" value="Helicase_ATP-bd"/>
</dbReference>
<evidence type="ECO:0000256" key="12">
    <source>
        <dbReference type="ARBA" id="ARBA00022806"/>
    </source>
</evidence>
<dbReference type="GO" id="GO:0039530">
    <property type="term" value="P:MDA-5 signaling pathway"/>
    <property type="evidence" value="ECO:0007669"/>
    <property type="project" value="TreeGrafter"/>
</dbReference>
<comment type="similarity">
    <text evidence="2">Belongs to the helicase family. RLR subfamily.</text>
</comment>
<dbReference type="GO" id="GO:0140374">
    <property type="term" value="P:antiviral innate immune response"/>
    <property type="evidence" value="ECO:0007669"/>
    <property type="project" value="TreeGrafter"/>
</dbReference>
<feature type="domain" description="Helicase ATP-binding" evidence="21">
    <location>
        <begin position="313"/>
        <end position="506"/>
    </location>
</feature>
<sequence length="1001" mass="113287">MDHDQEKKTIDCFRNRLKQLIRVAPVLDVLHFLSDEQKELIKAKLQNEGEKKAADLLLQEIISKTYPEGWFRELITALEMVGCKQAANYMENNPPSPSLEAENDTYIRLIDLLKLSLINIKTRDVCHSCYERNILTAEDRETILAVTEQHGNMAGARALLSQLPKNEFGWFSQFLDALEKTEHIRLVQELRGEPDEPSESSADADKPQSLKDESELATQTDTKMGDEVLDNPAPRSLSPPPSLASGSSAEAAALDRSMDSSSFLSCMDSSAELSIGGTDLDLYEGSDEETTESSDQSVNEKEIVLRDYQTDVARPALEGKNIIICLPTGSGKTRVAVYITKQHLESRKLKGQPAKVVVLVNKVPLVEQHYKAEFGKFLKHQYSVERVSGDSQLKISFPQVVEKNDIIICTAQILENSLAKAKQGDEDGITLSQFTLMVIDECHHTQKGGVYNHIMIRYLKQKHRNARLRKEQKQPAPLPQILGLTASPGVGGAKTQQKAEEHILRICANLDAYTIKTKAHGEEPKGPYKRIASAQERKEDPFGDVIKGIMNEIHTHAQLNPLCQPGTQNYEQWVVQKEQNAAKEDNQTVRVCAEHLRQYNEALYQSNTIRMCDAFSFLDKYYNEEIKKKFSPDDEDTIQITDTERFLFKLFNAKKERLQELMKNPQYENNSLAQLRALILEEYTTRTEARGIIFTKTRLSAIALSQWIQENSKFEDVGVRASHLIGGGDQSVVKPMTAAEQREVLNKFREGVINLLIATTVAEEGLDIKECNFVFRYCLVTNEIAMIQARGRGRAEDSSYTVVEEAGSGVAERESVNEYREKMMSKAIARVCTLSRDEYEKKINENQLQAIVEERVKTKKKDKKGMMKEDPSKVKLSCRSCGVSVCSGEDIEIIERMHHINVTAAFRELFTVRENTALQERLLDYEANGVIACKNCGQRWGSMMLYKSIECPCLHIKNFVVAYNSKKKVFSKWNELAIRFPAFDYAHHVVTHNSDDETEMD</sequence>
<dbReference type="GO" id="GO:0003677">
    <property type="term" value="F:DNA binding"/>
    <property type="evidence" value="ECO:0007669"/>
    <property type="project" value="InterPro"/>
</dbReference>
<dbReference type="GO" id="GO:0003727">
    <property type="term" value="F:single-stranded RNA binding"/>
    <property type="evidence" value="ECO:0007669"/>
    <property type="project" value="TreeGrafter"/>
</dbReference>
<dbReference type="PROSITE" id="PS51789">
    <property type="entry name" value="RLR_CTR"/>
    <property type="match status" value="1"/>
</dbReference>
<dbReference type="PROSITE" id="PS51192">
    <property type="entry name" value="HELICASE_ATP_BIND_1"/>
    <property type="match status" value="1"/>
</dbReference>
<reference evidence="24 25" key="1">
    <citation type="submission" date="2019-06" db="EMBL/GenBank/DDBJ databases">
        <title>A chromosome-scale genome assembly of the striped catfish, Pangasianodon hypophthalmus.</title>
        <authorList>
            <person name="Wen M."/>
            <person name="Zahm M."/>
            <person name="Roques C."/>
            <person name="Cabau C."/>
            <person name="Klopp C."/>
            <person name="Donnadieu C."/>
            <person name="Jouanno E."/>
            <person name="Avarre J.-C."/>
            <person name="Campet M."/>
            <person name="Ha T.T.T."/>
            <person name="Dugue R."/>
            <person name="Lampietro C."/>
            <person name="Louis A."/>
            <person name="Herpin A."/>
            <person name="Echchiki A."/>
            <person name="Berthelot C."/>
            <person name="Parey E."/>
            <person name="Roest-Crollius H."/>
            <person name="Braasch I."/>
            <person name="Postlethwait J."/>
            <person name="Bobe J."/>
            <person name="Montfort J."/>
            <person name="Bouchez O."/>
            <person name="Begum T."/>
            <person name="Schartl M."/>
            <person name="Guiguen Y."/>
        </authorList>
    </citation>
    <scope>NUCLEOTIDE SEQUENCE [LARGE SCALE GENOMIC DNA]</scope>
    <source>
        <strain evidence="24 25">Indonesia</strain>
        <tissue evidence="24">Blood</tissue>
    </source>
</reference>
<dbReference type="Gene3D" id="2.170.150.30">
    <property type="entry name" value="RIG-I-like receptor, C-terminal regulatory domain"/>
    <property type="match status" value="1"/>
</dbReference>
<comment type="caution">
    <text evidence="24">The sequence shown here is derived from an EMBL/GenBank/DDBJ whole genome shotgun (WGS) entry which is preliminary data.</text>
</comment>
<evidence type="ECO:0000256" key="18">
    <source>
        <dbReference type="ARBA" id="ARBA00023118"/>
    </source>
</evidence>
<evidence type="ECO:0000259" key="22">
    <source>
        <dbReference type="PROSITE" id="PS51194"/>
    </source>
</evidence>
<feature type="domain" description="Helicase C-terminal" evidence="22">
    <location>
        <begin position="679"/>
        <end position="839"/>
    </location>
</feature>
<dbReference type="InterPro" id="IPR038557">
    <property type="entry name" value="RLR_C_sf"/>
</dbReference>
<evidence type="ECO:0000256" key="6">
    <source>
        <dbReference type="ARBA" id="ARBA00022553"/>
    </source>
</evidence>
<keyword evidence="6" id="KW-0597">Phosphoprotein</keyword>
<evidence type="ECO:0000313" key="24">
    <source>
        <dbReference type="EMBL" id="KAB5577193.1"/>
    </source>
</evidence>
<dbReference type="Pfam" id="PF00271">
    <property type="entry name" value="Helicase_C"/>
    <property type="match status" value="1"/>
</dbReference>
<dbReference type="GO" id="GO:0016787">
    <property type="term" value="F:hydrolase activity"/>
    <property type="evidence" value="ECO:0007669"/>
    <property type="project" value="UniProtKB-KW"/>
</dbReference>
<keyword evidence="25" id="KW-1185">Reference proteome</keyword>
<gene>
    <name evidence="24" type="ORF">PHYPO_G00207130</name>
</gene>
<dbReference type="Proteomes" id="UP000327468">
    <property type="component" value="Chromosome 5"/>
</dbReference>
<evidence type="ECO:0000256" key="11">
    <source>
        <dbReference type="ARBA" id="ARBA00022801"/>
    </source>
</evidence>
<keyword evidence="15" id="KW-0832">Ubl conjugation</keyword>
<evidence type="ECO:0000256" key="1">
    <source>
        <dbReference type="ARBA" id="ARBA00004496"/>
    </source>
</evidence>
<dbReference type="InterPro" id="IPR051363">
    <property type="entry name" value="RLR_Helicase"/>
</dbReference>
<evidence type="ECO:0000256" key="17">
    <source>
        <dbReference type="ARBA" id="ARBA00022884"/>
    </source>
</evidence>
<evidence type="ECO:0000256" key="2">
    <source>
        <dbReference type="ARBA" id="ARBA00006866"/>
    </source>
</evidence>
<dbReference type="GO" id="GO:0005737">
    <property type="term" value="C:cytoplasm"/>
    <property type="evidence" value="ECO:0007669"/>
    <property type="project" value="UniProtKB-SubCell"/>
</dbReference>
<feature type="region of interest" description="Disordered" evidence="20">
    <location>
        <begin position="278"/>
        <end position="301"/>
    </location>
</feature>
<protein>
    <recommendedName>
        <fullName evidence="3">RNA helicase</fullName>
        <ecNumber evidence="3">3.6.4.13</ecNumber>
    </recommendedName>
</protein>
<keyword evidence="4" id="KW-0963">Cytoplasm</keyword>
<feature type="compositionally biased region" description="Basic and acidic residues" evidence="20">
    <location>
        <begin position="203"/>
        <end position="214"/>
    </location>
</feature>
<evidence type="ECO:0000256" key="3">
    <source>
        <dbReference type="ARBA" id="ARBA00012552"/>
    </source>
</evidence>
<keyword evidence="9" id="KW-0677">Repeat</keyword>
<dbReference type="InterPro" id="IPR006935">
    <property type="entry name" value="Helicase/UvrB_N"/>
</dbReference>
<feature type="region of interest" description="Disordered" evidence="20">
    <location>
        <begin position="191"/>
        <end position="252"/>
    </location>
</feature>
<dbReference type="Gene3D" id="1.10.533.10">
    <property type="entry name" value="Death Domain, Fas"/>
    <property type="match status" value="2"/>
</dbReference>
<dbReference type="InterPro" id="IPR021673">
    <property type="entry name" value="RLR_CTR"/>
</dbReference>
<evidence type="ECO:0000256" key="9">
    <source>
        <dbReference type="ARBA" id="ARBA00022737"/>
    </source>
</evidence>
<keyword evidence="13" id="KW-0862">Zinc</keyword>
<keyword evidence="8" id="KW-0479">Metal-binding</keyword>
<evidence type="ECO:0000259" key="21">
    <source>
        <dbReference type="PROSITE" id="PS51192"/>
    </source>
</evidence>
<dbReference type="InterPro" id="IPR031964">
    <property type="entry name" value="CARD_dom"/>
</dbReference>
<organism evidence="24 25">
    <name type="scientific">Pangasianodon hypophthalmus</name>
    <name type="common">Striped catfish</name>
    <name type="synonym">Helicophagus hypophthalmus</name>
    <dbReference type="NCBI Taxonomy" id="310915"/>
    <lineage>
        <taxon>Eukaryota</taxon>
        <taxon>Metazoa</taxon>
        <taxon>Chordata</taxon>
        <taxon>Craniata</taxon>
        <taxon>Vertebrata</taxon>
        <taxon>Euteleostomi</taxon>
        <taxon>Actinopterygii</taxon>
        <taxon>Neopterygii</taxon>
        <taxon>Teleostei</taxon>
        <taxon>Ostariophysi</taxon>
        <taxon>Siluriformes</taxon>
        <taxon>Pangasiidae</taxon>
        <taxon>Pangasianodon</taxon>
    </lineage>
</organism>
<dbReference type="CDD" id="cd15807">
    <property type="entry name" value="MDA5_C"/>
    <property type="match status" value="1"/>
</dbReference>
<dbReference type="GO" id="GO:0003725">
    <property type="term" value="F:double-stranded RNA binding"/>
    <property type="evidence" value="ECO:0007669"/>
    <property type="project" value="TreeGrafter"/>
</dbReference>
<dbReference type="Pfam" id="PF11648">
    <property type="entry name" value="RIG-I_C-RD"/>
    <property type="match status" value="1"/>
</dbReference>
<feature type="compositionally biased region" description="Acidic residues" evidence="20">
    <location>
        <begin position="281"/>
        <end position="292"/>
    </location>
</feature>
<keyword evidence="14" id="KW-0067">ATP-binding</keyword>
<feature type="domain" description="RLR CTR" evidence="23">
    <location>
        <begin position="864"/>
        <end position="990"/>
    </location>
</feature>
<evidence type="ECO:0000256" key="14">
    <source>
        <dbReference type="ARBA" id="ARBA00022840"/>
    </source>
</evidence>
<evidence type="ECO:0000256" key="16">
    <source>
        <dbReference type="ARBA" id="ARBA00022859"/>
    </source>
</evidence>
<evidence type="ECO:0000256" key="13">
    <source>
        <dbReference type="ARBA" id="ARBA00022833"/>
    </source>
</evidence>
<keyword evidence="12" id="KW-0347">Helicase</keyword>
<evidence type="ECO:0000256" key="19">
    <source>
        <dbReference type="ARBA" id="ARBA00049390"/>
    </source>
</evidence>
<feature type="compositionally biased region" description="Low complexity" evidence="20">
    <location>
        <begin position="243"/>
        <end position="252"/>
    </location>
</feature>
<proteinExistence type="inferred from homology"/>
<dbReference type="Pfam" id="PF04851">
    <property type="entry name" value="ResIII"/>
    <property type="match status" value="1"/>
</dbReference>
<evidence type="ECO:0000256" key="15">
    <source>
        <dbReference type="ARBA" id="ARBA00022843"/>
    </source>
</evidence>
<keyword evidence="10" id="KW-0547">Nucleotide-binding</keyword>
<dbReference type="Gene3D" id="3.40.50.300">
    <property type="entry name" value="P-loop containing nucleotide triphosphate hydrolases"/>
    <property type="match status" value="2"/>
</dbReference>
<keyword evidence="7" id="KW-0399">Innate immunity</keyword>
<dbReference type="EMBL" id="VFJC01000006">
    <property type="protein sequence ID" value="KAB5577193.1"/>
    <property type="molecule type" value="Genomic_DNA"/>
</dbReference>
<dbReference type="PANTHER" id="PTHR14074">
    <property type="entry name" value="HELICASE WITH DEATH DOMAIN-RELATED"/>
    <property type="match status" value="1"/>
</dbReference>